<dbReference type="HOGENOM" id="CLU_215284_0_0_7"/>
<dbReference type="NCBIfam" id="TIGR04391">
    <property type="entry name" value="CcmD_alt_fam"/>
    <property type="match status" value="1"/>
</dbReference>
<keyword evidence="1" id="KW-1133">Transmembrane helix</keyword>
<dbReference type="OrthoDB" id="5472224at2"/>
<evidence type="ECO:0000313" key="2">
    <source>
        <dbReference type="EMBL" id="ACS79606.1"/>
    </source>
</evidence>
<accession>C6BSD0</accession>
<protein>
    <recommendedName>
        <fullName evidence="4">CcmD family protein</fullName>
    </recommendedName>
</protein>
<evidence type="ECO:0008006" key="4">
    <source>
        <dbReference type="Google" id="ProtNLM"/>
    </source>
</evidence>
<feature type="transmembrane region" description="Helical" evidence="1">
    <location>
        <begin position="6"/>
        <end position="27"/>
    </location>
</feature>
<keyword evidence="1" id="KW-0472">Membrane</keyword>
<dbReference type="EMBL" id="CP001649">
    <property type="protein sequence ID" value="ACS79606.1"/>
    <property type="molecule type" value="Genomic_DNA"/>
</dbReference>
<dbReference type="STRING" id="526222.Desal_1544"/>
<sequence length="46" mass="5190">MNSETYLLIANVAVWVVIAGYLAFIAAKGASMDRRIRQMEMLDNDK</sequence>
<dbReference type="RefSeq" id="WP_015851424.1">
    <property type="nucleotide sequence ID" value="NC_012881.1"/>
</dbReference>
<proteinExistence type="predicted"/>
<gene>
    <name evidence="2" type="ordered locus">Desal_1544</name>
</gene>
<dbReference type="eggNOG" id="ENOG50318DC">
    <property type="taxonomic scope" value="Bacteria"/>
</dbReference>
<dbReference type="Proteomes" id="UP000002601">
    <property type="component" value="Chromosome"/>
</dbReference>
<name>C6BSD0_MARSD</name>
<keyword evidence="3" id="KW-1185">Reference proteome</keyword>
<keyword evidence="1" id="KW-0812">Transmembrane</keyword>
<organism evidence="2 3">
    <name type="scientific">Maridesulfovibrio salexigens (strain ATCC 14822 / DSM 2638 / NCIMB 8403 / VKM B-1763)</name>
    <name type="common">Desulfovibrio salexigens</name>
    <dbReference type="NCBI Taxonomy" id="526222"/>
    <lineage>
        <taxon>Bacteria</taxon>
        <taxon>Pseudomonadati</taxon>
        <taxon>Thermodesulfobacteriota</taxon>
        <taxon>Desulfovibrionia</taxon>
        <taxon>Desulfovibrionales</taxon>
        <taxon>Desulfovibrionaceae</taxon>
        <taxon>Maridesulfovibrio</taxon>
    </lineage>
</organism>
<evidence type="ECO:0000256" key="1">
    <source>
        <dbReference type="SAM" id="Phobius"/>
    </source>
</evidence>
<reference evidence="2 3" key="1">
    <citation type="submission" date="2009-06" db="EMBL/GenBank/DDBJ databases">
        <title>Complete sequence of Desulfovibrio salexigens DSM 2638.</title>
        <authorList>
            <consortium name="US DOE Joint Genome Institute"/>
            <person name="Lucas S."/>
            <person name="Copeland A."/>
            <person name="Lapidus A."/>
            <person name="Glavina del Rio T."/>
            <person name="Tice H."/>
            <person name="Bruce D."/>
            <person name="Goodwin L."/>
            <person name="Pitluck S."/>
            <person name="Munk A.C."/>
            <person name="Brettin T."/>
            <person name="Detter J.C."/>
            <person name="Han C."/>
            <person name="Tapia R."/>
            <person name="Larimer F."/>
            <person name="Land M."/>
            <person name="Hauser L."/>
            <person name="Kyrpides N."/>
            <person name="Anderson I."/>
            <person name="Wall J.D."/>
            <person name="Arkin A.P."/>
            <person name="Dehal P."/>
            <person name="Chivian D."/>
            <person name="Giles B."/>
            <person name="Hazen T.C."/>
        </authorList>
    </citation>
    <scope>NUCLEOTIDE SEQUENCE [LARGE SCALE GENOMIC DNA]</scope>
    <source>
        <strain evidence="3">ATCC 14822 / DSM 2638 / NCIMB 8403 / VKM B-1763</strain>
    </source>
</reference>
<evidence type="ECO:0000313" key="3">
    <source>
        <dbReference type="Proteomes" id="UP000002601"/>
    </source>
</evidence>
<dbReference type="InterPro" id="IPR030888">
    <property type="entry name" value="Put_ccm"/>
</dbReference>
<dbReference type="AlphaFoldDB" id="C6BSD0"/>
<dbReference type="KEGG" id="dsa:Desal_1544"/>